<comment type="subunit">
    <text evidence="4">Component of the eukaryotic translation initiation factor 3 (eIF-3) complex.</text>
</comment>
<feature type="compositionally biased region" description="Acidic residues" evidence="5">
    <location>
        <begin position="60"/>
        <end position="80"/>
    </location>
</feature>
<dbReference type="GO" id="GO:0033290">
    <property type="term" value="C:eukaryotic 48S preinitiation complex"/>
    <property type="evidence" value="ECO:0007669"/>
    <property type="project" value="UniProtKB-UniRule"/>
</dbReference>
<evidence type="ECO:0000256" key="4">
    <source>
        <dbReference type="HAMAP-Rule" id="MF_03002"/>
    </source>
</evidence>
<feature type="region of interest" description="Disordered" evidence="5">
    <location>
        <begin position="801"/>
        <end position="837"/>
    </location>
</feature>
<comment type="similarity">
    <text evidence="4">Belongs to the eIF-3 subunit C family.</text>
</comment>
<dbReference type="InterPro" id="IPR000717">
    <property type="entry name" value="PCI_dom"/>
</dbReference>
<dbReference type="GO" id="GO:0031369">
    <property type="term" value="F:translation initiation factor binding"/>
    <property type="evidence" value="ECO:0007669"/>
    <property type="project" value="InterPro"/>
</dbReference>
<protein>
    <recommendedName>
        <fullName evidence="4">Eukaryotic translation initiation factor 3 subunit C</fullName>
        <shortName evidence="4">eIF3c</shortName>
    </recommendedName>
    <alternativeName>
        <fullName evidence="4">Eukaryotic translation initiation factor 3 93 kDa subunit homolog</fullName>
        <shortName evidence="4">eIF3 p93</shortName>
    </alternativeName>
    <alternativeName>
        <fullName evidence="4">Translation initiation factor eIF3, p93 subunit homolog</fullName>
    </alternativeName>
</protein>
<dbReference type="GO" id="GO:0003723">
    <property type="term" value="F:RNA binding"/>
    <property type="evidence" value="ECO:0007669"/>
    <property type="project" value="InterPro"/>
</dbReference>
<evidence type="ECO:0000256" key="2">
    <source>
        <dbReference type="ARBA" id="ARBA00022540"/>
    </source>
</evidence>
<feature type="compositionally biased region" description="Acidic residues" evidence="5">
    <location>
        <begin position="10"/>
        <end position="30"/>
    </location>
</feature>
<keyword evidence="8" id="KW-1185">Reference proteome</keyword>
<feature type="region of interest" description="Disordered" evidence="5">
    <location>
        <begin position="1"/>
        <end position="91"/>
    </location>
</feature>
<dbReference type="Proteomes" id="UP000076532">
    <property type="component" value="Unassembled WGS sequence"/>
</dbReference>
<dbReference type="SUPFAM" id="SSF46785">
    <property type="entry name" value="Winged helix' DNA-binding domain"/>
    <property type="match status" value="1"/>
</dbReference>
<organism evidence="7 8">
    <name type="scientific">Athelia psychrophila</name>
    <dbReference type="NCBI Taxonomy" id="1759441"/>
    <lineage>
        <taxon>Eukaryota</taxon>
        <taxon>Fungi</taxon>
        <taxon>Dikarya</taxon>
        <taxon>Basidiomycota</taxon>
        <taxon>Agaricomycotina</taxon>
        <taxon>Agaricomycetes</taxon>
        <taxon>Agaricomycetidae</taxon>
        <taxon>Atheliales</taxon>
        <taxon>Atheliaceae</taxon>
        <taxon>Athelia</taxon>
    </lineage>
</organism>
<dbReference type="HAMAP" id="MF_03002">
    <property type="entry name" value="eIF3c"/>
    <property type="match status" value="1"/>
</dbReference>
<dbReference type="GO" id="GO:0005852">
    <property type="term" value="C:eukaryotic translation initiation factor 3 complex"/>
    <property type="evidence" value="ECO:0007669"/>
    <property type="project" value="UniProtKB-UniRule"/>
</dbReference>
<comment type="function">
    <text evidence="4">Component of the eukaryotic translation initiation factor 3 (eIF-3) complex, which is involved in protein synthesis of a specialized repertoire of mRNAs and, together with other initiation factors, stimulates binding of mRNA and methionyl-tRNAi to the 40S ribosome. The eIF-3 complex specifically targets and initiates translation of a subset of mRNAs involved in cell proliferation.</text>
</comment>
<dbReference type="InterPro" id="IPR008905">
    <property type="entry name" value="EIF3C_N_dom"/>
</dbReference>
<keyword evidence="1 4" id="KW-0963">Cytoplasm</keyword>
<dbReference type="GO" id="GO:0003743">
    <property type="term" value="F:translation initiation factor activity"/>
    <property type="evidence" value="ECO:0007669"/>
    <property type="project" value="UniProtKB-UniRule"/>
</dbReference>
<feature type="compositionally biased region" description="Basic and acidic residues" evidence="5">
    <location>
        <begin position="809"/>
        <end position="835"/>
    </location>
</feature>
<sequence length="928" mass="104439">MSRFFRQADDSDSESEESDEELMSSGEEDAAPPKPAAGAPKPMSRFLKTAAGGESSSSSSDDDDMSDGEESVDEGAESDDEVKKVVKSAKDKRLDEMEATGKVMDNALKINDWVAISNEFDKLARMVQRQNNVAEPIPPFYVKTLSSLETSLNNAITSEKDAKKKMNATNNRALNAMKQKVKKAVKEYATEIKQFQDDPEAFEREYTAIVQPEAATPKRKKVVKSAAAAEDGEESDDDFTTVGKGGKLMQFTPESIFKTLQAVQEARGKKNTDRAEQIKILEKLLEIGVTPYQRIRVLLALVSSRFDYNSSVATHMPIELWLHAQREVDLLISIVANEPTYSVQEITEDYDELAERLPSDEKEKGIVRIRGSIISFVDRLDDEFTKSLQNIDPHGTEYVDRLKDEKVLYCTICRAEAFYENTKQEEPLARVIMRRLEHIYSKPDAVVQALESAAAVSDIKPLINLVAQSTTSGLIHSLCVHLYKAGNSLLRTRAMLSHIYHHALQNDFHTARDMLLMSHLQESIHSADVATQILYNRTVVQLGLCAFRCGLIKEAQATLQDIFTTQRVKELLAQGVHQQRFQVLSPEQEKAERQRQLPFHMHVNTELLEAAFLVSSMLVEIPLLASIDSEEQKRKAISKPFRRLLDFADRQVFTGPPESTRDHIMQASKALQDGEWEQCRDLIQGIKIWSLMPESASVKEMLAKRIQEQGLRTYLFTYAPHYSTLSLSLLSRTFSLPLRTVTSIVSKMIWNEELSASLDQSAGVIVFHRIDLSRTQQLAQTVAEKVNALVEQSEKTLDLKLGGTGGWGDRADGKKGEQRGEQAQGERRGRGERTRGARGKFGSLMHFLTFDISCQVGPAVEGELAFHRGWAIKCLVKFHKGHDLLYHRILYFAFYDYFHISFSLIAYSSLSSLEIELSIAHFDIVNVL</sequence>
<evidence type="ECO:0000313" key="8">
    <source>
        <dbReference type="Proteomes" id="UP000076532"/>
    </source>
</evidence>
<dbReference type="GO" id="GO:0016282">
    <property type="term" value="C:eukaryotic 43S preinitiation complex"/>
    <property type="evidence" value="ECO:0007669"/>
    <property type="project" value="UniProtKB-UniRule"/>
</dbReference>
<evidence type="ECO:0000256" key="5">
    <source>
        <dbReference type="SAM" id="MobiDB-lite"/>
    </source>
</evidence>
<dbReference type="PANTHER" id="PTHR13937:SF0">
    <property type="entry name" value="EUKARYOTIC TRANSLATION INITIATION FACTOR 3 SUBUNIT C-RELATED"/>
    <property type="match status" value="1"/>
</dbReference>
<comment type="subcellular location">
    <subcellularLocation>
        <location evidence="4">Cytoplasm</location>
    </subcellularLocation>
</comment>
<dbReference type="PROSITE" id="PS50250">
    <property type="entry name" value="PCI"/>
    <property type="match status" value="1"/>
</dbReference>
<reference evidence="7 8" key="1">
    <citation type="journal article" date="2016" name="Mol. Biol. Evol.">
        <title>Comparative Genomics of Early-Diverging Mushroom-Forming Fungi Provides Insights into the Origins of Lignocellulose Decay Capabilities.</title>
        <authorList>
            <person name="Nagy L.G."/>
            <person name="Riley R."/>
            <person name="Tritt A."/>
            <person name="Adam C."/>
            <person name="Daum C."/>
            <person name="Floudas D."/>
            <person name="Sun H."/>
            <person name="Yadav J.S."/>
            <person name="Pangilinan J."/>
            <person name="Larsson K.H."/>
            <person name="Matsuura K."/>
            <person name="Barry K."/>
            <person name="Labutti K."/>
            <person name="Kuo R."/>
            <person name="Ohm R.A."/>
            <person name="Bhattacharya S.S."/>
            <person name="Shirouzu T."/>
            <person name="Yoshinaga Y."/>
            <person name="Martin F.M."/>
            <person name="Grigoriev I.V."/>
            <person name="Hibbett D.S."/>
        </authorList>
    </citation>
    <scope>NUCLEOTIDE SEQUENCE [LARGE SCALE GENOMIC DNA]</scope>
    <source>
        <strain evidence="7 8">CBS 109695</strain>
    </source>
</reference>
<keyword evidence="3 4" id="KW-0648">Protein biosynthesis</keyword>
<evidence type="ECO:0000256" key="1">
    <source>
        <dbReference type="ARBA" id="ARBA00022490"/>
    </source>
</evidence>
<dbReference type="SMART" id="SM00088">
    <property type="entry name" value="PINT"/>
    <property type="match status" value="1"/>
</dbReference>
<evidence type="ECO:0000313" key="7">
    <source>
        <dbReference type="EMBL" id="KZP34583.1"/>
    </source>
</evidence>
<keyword evidence="2 4" id="KW-0396">Initiation factor</keyword>
<feature type="domain" description="PCI" evidence="6">
    <location>
        <begin position="599"/>
        <end position="772"/>
    </location>
</feature>
<proteinExistence type="inferred from homology"/>
<dbReference type="InterPro" id="IPR036390">
    <property type="entry name" value="WH_DNA-bd_sf"/>
</dbReference>
<dbReference type="InterPro" id="IPR027516">
    <property type="entry name" value="EIF3C"/>
</dbReference>
<name>A0A166XAC0_9AGAM</name>
<dbReference type="AlphaFoldDB" id="A0A166XAC0"/>
<dbReference type="Pfam" id="PF26569">
    <property type="entry name" value="EIF3CL_C"/>
    <property type="match status" value="1"/>
</dbReference>
<feature type="compositionally biased region" description="Basic and acidic residues" evidence="5">
    <location>
        <begin position="81"/>
        <end position="91"/>
    </location>
</feature>
<evidence type="ECO:0000259" key="6">
    <source>
        <dbReference type="PROSITE" id="PS50250"/>
    </source>
</evidence>
<gene>
    <name evidence="4" type="primary">NIP1</name>
    <name evidence="7" type="ORF">FIBSPDRAFT_11429</name>
</gene>
<dbReference type="Pfam" id="PF05470">
    <property type="entry name" value="eIF-3c_N"/>
    <property type="match status" value="1"/>
</dbReference>
<accession>A0A166XAC0</accession>
<dbReference type="PANTHER" id="PTHR13937">
    <property type="entry name" value="EUKARYOTIC TRANSLATION INITATION FACTOR 3, SUBUNIT 8 EIF3S8 -RELATED"/>
    <property type="match status" value="1"/>
</dbReference>
<dbReference type="OrthoDB" id="29647at2759"/>
<dbReference type="STRING" id="436010.A0A166XAC0"/>
<dbReference type="Pfam" id="PF01399">
    <property type="entry name" value="PCI"/>
    <property type="match status" value="1"/>
</dbReference>
<dbReference type="GO" id="GO:0001732">
    <property type="term" value="P:formation of cytoplasmic translation initiation complex"/>
    <property type="evidence" value="ECO:0007669"/>
    <property type="project" value="UniProtKB-UniRule"/>
</dbReference>
<dbReference type="EMBL" id="KV417480">
    <property type="protein sequence ID" value="KZP34583.1"/>
    <property type="molecule type" value="Genomic_DNA"/>
</dbReference>
<dbReference type="FunFam" id="1.10.10.10:FF:000300">
    <property type="entry name" value="Eukaryotic translation initiation factor 3 subunit C"/>
    <property type="match status" value="1"/>
</dbReference>
<dbReference type="InterPro" id="IPR058999">
    <property type="entry name" value="EIF3CL_C"/>
</dbReference>
<evidence type="ECO:0000256" key="3">
    <source>
        <dbReference type="ARBA" id="ARBA00022917"/>
    </source>
</evidence>